<reference evidence="2 3" key="2">
    <citation type="submission" date="2020-05" db="EMBL/GenBank/DDBJ databases">
        <title>Identification and distribution of gene clusters putatively required for synthesis of sphingolipid metabolism inhibitors in phylogenetically diverse species of the filamentous fungus Fusarium.</title>
        <authorList>
            <person name="Kim H.-S."/>
            <person name="Busman M."/>
            <person name="Brown D.W."/>
            <person name="Divon H."/>
            <person name="Uhlig S."/>
            <person name="Proctor R.H."/>
        </authorList>
    </citation>
    <scope>NUCLEOTIDE SEQUENCE [LARGE SCALE GENOMIC DNA]</scope>
    <source>
        <strain evidence="2 3">NRRL 25331</strain>
    </source>
</reference>
<dbReference type="PANTHER" id="PTHR39597:SF1">
    <property type="entry name" value="UBA DOMAIN-CONTAINING PROTEIN RUP1"/>
    <property type="match status" value="1"/>
</dbReference>
<evidence type="ECO:0000313" key="2">
    <source>
        <dbReference type="EMBL" id="KAF5682800.1"/>
    </source>
</evidence>
<sequence>METSQQESIDRVVDFTGLDPMGDRELIIQALKQSNWDPQNVVSQFYENESSFRAKYKQLWDDSMFAADRDGNDNTTGISFHVQSSDHNIIQGVTPPSESHAYGAPSRPPSRSNNRSPLGTMVDWTAAHVPGNSLDRPREYALTRVHTGVPESQAQEDDDMQRAIRESAQEAGLPVSHHESGITGTSEPPPPHFGPANRETYVAADWAIVPSDPMRESSVNEFAPSKRKRAPGAPAMLVISSVQGGEHRLGGLLTILHEIPLARNILLGIGSPATTYGCNNDWWRGETILSPEVLAKMAEEGTSDPNLHKSGSAFEDEVHRLMAFLDSTERGYGSISVLADILADSDSRGMEKQFYEMLDKRHPDITRPMIQIAGVSLFYGDDDDEEEEVATFGLLEIEHFQHEYHCIKTLYEALDHVMWSDTVGLDKIHDGSKMAFFKKMGDVFVLDTTGDGPSDSFEIPLEFYPERYLMSRKDEARRIQHGWCQTKEQIKRIQDEKEQLLSLANTWGGATDDKGAVLKKAIDQWEGYRSYLENFLRFKTLEKSGFDTDKYPDYRTAPPDVDDNVYLESQKVIDVMDYSESLLVDLETKMKGLDVELEQITAKQRALGRLLTVPDKPSRPIPMSCKRYLLRGLVASPTVLYVCQREEADLIDLDDEETKPRDQWWRLAYTPYSGDEPVRAEKTTIDAALVDIWNDTKKPMLVYATEEALGTPKDHLSSQLERFIKVENKAFRQELSKEESTADESQQTGNIESSSSLSPHSSFSPSKRKFRSDSGGSMDSNRASIGSGDDRNGFDNPFLPDDDERVGTEMSDYVHSFTAMEGYIPDSLTGRTQDLTAPTEPTSATMTPSTVTADYLDTNTATASEEPRSPEMQEKARPPPFMSLSRNSSMRADSTNLVDMDIPDEKP</sequence>
<feature type="compositionally biased region" description="Low complexity" evidence="1">
    <location>
        <begin position="753"/>
        <end position="765"/>
    </location>
</feature>
<name>A0A8H5U7T5_FUSCI</name>
<evidence type="ECO:0008006" key="4">
    <source>
        <dbReference type="Google" id="ProtNLM"/>
    </source>
</evidence>
<feature type="region of interest" description="Disordered" evidence="1">
    <location>
        <begin position="836"/>
        <end position="907"/>
    </location>
</feature>
<protein>
    <recommendedName>
        <fullName evidence="4">Ubiquitin interaction domain-containing protein</fullName>
    </recommendedName>
</protein>
<dbReference type="InterPro" id="IPR003903">
    <property type="entry name" value="UIM_dom"/>
</dbReference>
<dbReference type="Proteomes" id="UP000572754">
    <property type="component" value="Unassembled WGS sequence"/>
</dbReference>
<proteinExistence type="predicted"/>
<dbReference type="PANTHER" id="PTHR39597">
    <property type="entry name" value="UBA DOMAIN-CONTAINING PROTEIN RUP1"/>
    <property type="match status" value="1"/>
</dbReference>
<dbReference type="GO" id="GO:0005634">
    <property type="term" value="C:nucleus"/>
    <property type="evidence" value="ECO:0007669"/>
    <property type="project" value="TreeGrafter"/>
</dbReference>
<reference evidence="3" key="1">
    <citation type="journal article" date="2020" name="BMC Genomics">
        <title>Correction to: Identification and distribution of gene clusters required for synthesis of sphingolipid metabolism inhibitors in diverse species of the filamentous fungus Fusarium.</title>
        <authorList>
            <person name="Kim H.S."/>
            <person name="Lohmar J.M."/>
            <person name="Busman M."/>
            <person name="Brown D.W."/>
            <person name="Naumann T.A."/>
            <person name="Divon H.H."/>
            <person name="Lysoe E."/>
            <person name="Uhlig S."/>
            <person name="Proctor R.H."/>
        </authorList>
    </citation>
    <scope>NUCLEOTIDE SEQUENCE [LARGE SCALE GENOMIC DNA]</scope>
    <source>
        <strain evidence="3">NRRL 25331</strain>
    </source>
</reference>
<feature type="region of interest" description="Disordered" evidence="1">
    <location>
        <begin position="90"/>
        <end position="119"/>
    </location>
</feature>
<feature type="compositionally biased region" description="Polar residues" evidence="1">
    <location>
        <begin position="836"/>
        <end position="863"/>
    </location>
</feature>
<comment type="caution">
    <text evidence="2">The sequence shown here is derived from an EMBL/GenBank/DDBJ whole genome shotgun (WGS) entry which is preliminary data.</text>
</comment>
<accession>A0A8H5U7T5</accession>
<dbReference type="EMBL" id="JAAQPE010000154">
    <property type="protein sequence ID" value="KAF5682800.1"/>
    <property type="molecule type" value="Genomic_DNA"/>
</dbReference>
<feature type="compositionally biased region" description="Polar residues" evidence="1">
    <location>
        <begin position="775"/>
        <end position="784"/>
    </location>
</feature>
<dbReference type="InterPro" id="IPR055335">
    <property type="entry name" value="Ucp6/RUP1"/>
</dbReference>
<keyword evidence="3" id="KW-1185">Reference proteome</keyword>
<evidence type="ECO:0000256" key="1">
    <source>
        <dbReference type="SAM" id="MobiDB-lite"/>
    </source>
</evidence>
<gene>
    <name evidence="2" type="ORF">FCIRC_4789</name>
</gene>
<dbReference type="GO" id="GO:0005829">
    <property type="term" value="C:cytosol"/>
    <property type="evidence" value="ECO:0007669"/>
    <property type="project" value="TreeGrafter"/>
</dbReference>
<evidence type="ECO:0000313" key="3">
    <source>
        <dbReference type="Proteomes" id="UP000572754"/>
    </source>
</evidence>
<dbReference type="AlphaFoldDB" id="A0A8H5U7T5"/>
<dbReference type="PROSITE" id="PS50330">
    <property type="entry name" value="UIM"/>
    <property type="match status" value="1"/>
</dbReference>
<feature type="compositionally biased region" description="Basic and acidic residues" evidence="1">
    <location>
        <begin position="865"/>
        <end position="877"/>
    </location>
</feature>
<feature type="region of interest" description="Disordered" evidence="1">
    <location>
        <begin position="168"/>
        <end position="194"/>
    </location>
</feature>
<feature type="region of interest" description="Disordered" evidence="1">
    <location>
        <begin position="735"/>
        <end position="806"/>
    </location>
</feature>
<dbReference type="GO" id="GO:0016579">
    <property type="term" value="P:protein deubiquitination"/>
    <property type="evidence" value="ECO:0007669"/>
    <property type="project" value="TreeGrafter"/>
</dbReference>
<feature type="compositionally biased region" description="Polar residues" evidence="1">
    <location>
        <begin position="884"/>
        <end position="897"/>
    </location>
</feature>
<organism evidence="2 3">
    <name type="scientific">Fusarium circinatum</name>
    <name type="common">Pitch canker fungus</name>
    <name type="synonym">Gibberella circinata</name>
    <dbReference type="NCBI Taxonomy" id="48490"/>
    <lineage>
        <taxon>Eukaryota</taxon>
        <taxon>Fungi</taxon>
        <taxon>Dikarya</taxon>
        <taxon>Ascomycota</taxon>
        <taxon>Pezizomycotina</taxon>
        <taxon>Sordariomycetes</taxon>
        <taxon>Hypocreomycetidae</taxon>
        <taxon>Hypocreales</taxon>
        <taxon>Nectriaceae</taxon>
        <taxon>Fusarium</taxon>
        <taxon>Fusarium fujikuroi species complex</taxon>
    </lineage>
</organism>
<feature type="compositionally biased region" description="Polar residues" evidence="1">
    <location>
        <begin position="743"/>
        <end position="752"/>
    </location>
</feature>